<sequence>MNEQLLDINGVTICTESFGDKKNPAILLIMGAQSSMIWWEEEFCKRIADAGRFVIRYDNRDVGRSTTYEVGKPEYTFEDMADDAIGVLDAYGVEQAHIVGMSMGGMLTQIISLRHPSRVLSISLIATSNFSPELPPMKQKVIDYFIDNEEIDWTNKQSVIDFNVGKWKVIAGTKYVFDEERIHHLAEEEWNKSNNIASLNNHGFVSGGEEYLTKTSEINVPALVIHGTEDPIIPFEHGQLLAHTIPNATLLTLEGTGHELHYDDWDMIIEGIINHTSHS</sequence>
<dbReference type="GO" id="GO:0046503">
    <property type="term" value="P:glycerolipid catabolic process"/>
    <property type="evidence" value="ECO:0007669"/>
    <property type="project" value="TreeGrafter"/>
</dbReference>
<dbReference type="AlphaFoldDB" id="A0A6I4VZ29"/>
<name>A0A6I4VZ29_9BACL</name>
<accession>A0A6I4VZ29</accession>
<dbReference type="PRINTS" id="PR00111">
    <property type="entry name" value="ABHYDROLASE"/>
</dbReference>
<dbReference type="EMBL" id="WUUL01000011">
    <property type="protein sequence ID" value="MXQ55006.1"/>
    <property type="molecule type" value="Genomic_DNA"/>
</dbReference>
<evidence type="ECO:0000259" key="1">
    <source>
        <dbReference type="Pfam" id="PF00561"/>
    </source>
</evidence>
<reference evidence="2 3" key="1">
    <citation type="submission" date="2019-12" db="EMBL/GenBank/DDBJ databases">
        <title>Whole-genome analyses of novel actinobacteria.</title>
        <authorList>
            <person name="Sahin N."/>
            <person name="Saygin H."/>
        </authorList>
    </citation>
    <scope>NUCLEOTIDE SEQUENCE [LARGE SCALE GENOMIC DNA]</scope>
    <source>
        <strain evidence="2 3">KC615</strain>
    </source>
</reference>
<dbReference type="InterPro" id="IPR029058">
    <property type="entry name" value="AB_hydrolase_fold"/>
</dbReference>
<dbReference type="SUPFAM" id="SSF53474">
    <property type="entry name" value="alpha/beta-Hydrolases"/>
    <property type="match status" value="1"/>
</dbReference>
<dbReference type="InterPro" id="IPR050471">
    <property type="entry name" value="AB_hydrolase"/>
</dbReference>
<evidence type="ECO:0000313" key="2">
    <source>
        <dbReference type="EMBL" id="MXQ55006.1"/>
    </source>
</evidence>
<proteinExistence type="predicted"/>
<dbReference type="Proteomes" id="UP000430692">
    <property type="component" value="Unassembled WGS sequence"/>
</dbReference>
<dbReference type="PANTHER" id="PTHR43433:SF5">
    <property type="entry name" value="AB HYDROLASE-1 DOMAIN-CONTAINING PROTEIN"/>
    <property type="match status" value="1"/>
</dbReference>
<dbReference type="Pfam" id="PF00561">
    <property type="entry name" value="Abhydrolase_1"/>
    <property type="match status" value="1"/>
</dbReference>
<keyword evidence="2" id="KW-0378">Hydrolase</keyword>
<dbReference type="Gene3D" id="3.40.50.1820">
    <property type="entry name" value="alpha/beta hydrolase"/>
    <property type="match status" value="1"/>
</dbReference>
<dbReference type="InterPro" id="IPR000073">
    <property type="entry name" value="AB_hydrolase_1"/>
</dbReference>
<keyword evidence="3" id="KW-1185">Reference proteome</keyword>
<evidence type="ECO:0000313" key="3">
    <source>
        <dbReference type="Proteomes" id="UP000430692"/>
    </source>
</evidence>
<dbReference type="PANTHER" id="PTHR43433">
    <property type="entry name" value="HYDROLASE, ALPHA/BETA FOLD FAMILY PROTEIN"/>
    <property type="match status" value="1"/>
</dbReference>
<protein>
    <submittedName>
        <fullName evidence="2">Alpha/beta fold hydrolase</fullName>
    </submittedName>
</protein>
<gene>
    <name evidence="2" type="ORF">GSM42_15035</name>
</gene>
<organism evidence="2 3">
    <name type="scientific">Shimazuella alba</name>
    <dbReference type="NCBI Taxonomy" id="2690964"/>
    <lineage>
        <taxon>Bacteria</taxon>
        <taxon>Bacillati</taxon>
        <taxon>Bacillota</taxon>
        <taxon>Bacilli</taxon>
        <taxon>Bacillales</taxon>
        <taxon>Thermoactinomycetaceae</taxon>
        <taxon>Shimazuella</taxon>
    </lineage>
</organism>
<dbReference type="GO" id="GO:0004806">
    <property type="term" value="F:triacylglycerol lipase activity"/>
    <property type="evidence" value="ECO:0007669"/>
    <property type="project" value="TreeGrafter"/>
</dbReference>
<dbReference type="RefSeq" id="WP_160802362.1">
    <property type="nucleotide sequence ID" value="NZ_WUUL01000011.1"/>
</dbReference>
<feature type="domain" description="AB hydrolase-1" evidence="1">
    <location>
        <begin position="32"/>
        <end position="263"/>
    </location>
</feature>
<comment type="caution">
    <text evidence="2">The sequence shown here is derived from an EMBL/GenBank/DDBJ whole genome shotgun (WGS) entry which is preliminary data.</text>
</comment>